<name>W9Z928_FUSOX</name>
<dbReference type="Proteomes" id="UP000030703">
    <property type="component" value="Unassembled WGS sequence"/>
</dbReference>
<dbReference type="HOGENOM" id="CLU_3087302_0_0_1"/>
<evidence type="ECO:0000313" key="1">
    <source>
        <dbReference type="EMBL" id="EXK25092.1"/>
    </source>
</evidence>
<dbReference type="EMBL" id="JH659424">
    <property type="protein sequence ID" value="EXK25092.1"/>
    <property type="molecule type" value="Genomic_DNA"/>
</dbReference>
<gene>
    <name evidence="1" type="ORF">FOMG_18208</name>
</gene>
<dbReference type="VEuPathDB" id="FungiDB:FOMG_18208"/>
<reference evidence="1" key="2">
    <citation type="submission" date="2012-05" db="EMBL/GenBank/DDBJ databases">
        <title>Annotation of the Genome Sequence of Fusarium oxysporum f. sp. melonis 26406.</title>
        <authorList>
            <consortium name="The Broad Institute Genomics Platform"/>
            <person name="Ma L.-J."/>
            <person name="Corby-Kistler H."/>
            <person name="Broz K."/>
            <person name="Gale L.R."/>
            <person name="Jonkers W."/>
            <person name="O'Donnell K."/>
            <person name="Ploetz R."/>
            <person name="Steinberg C."/>
            <person name="Schwartz D.C."/>
            <person name="VanEtten H."/>
            <person name="Zhou S."/>
            <person name="Young S.K."/>
            <person name="Zeng Q."/>
            <person name="Gargeya S."/>
            <person name="Fitzgerald M."/>
            <person name="Abouelleil A."/>
            <person name="Alvarado L."/>
            <person name="Chapman S.B."/>
            <person name="Gainer-Dewar J."/>
            <person name="Goldberg J."/>
            <person name="Griggs A."/>
            <person name="Gujja S."/>
            <person name="Hansen M."/>
            <person name="Howarth C."/>
            <person name="Imamovic A."/>
            <person name="Ireland A."/>
            <person name="Larimer J."/>
            <person name="McCowan C."/>
            <person name="Murphy C."/>
            <person name="Pearson M."/>
            <person name="Poon T.W."/>
            <person name="Priest M."/>
            <person name="Roberts A."/>
            <person name="Saif S."/>
            <person name="Shea T."/>
            <person name="Sykes S."/>
            <person name="Wortman J."/>
            <person name="Nusbaum C."/>
            <person name="Birren B."/>
        </authorList>
    </citation>
    <scope>NUCLEOTIDE SEQUENCE</scope>
    <source>
        <strain evidence="1">26406</strain>
    </source>
</reference>
<organism evidence="1">
    <name type="scientific">Fusarium oxysporum f. sp. melonis 26406</name>
    <dbReference type="NCBI Taxonomy" id="1089452"/>
    <lineage>
        <taxon>Eukaryota</taxon>
        <taxon>Fungi</taxon>
        <taxon>Dikarya</taxon>
        <taxon>Ascomycota</taxon>
        <taxon>Pezizomycotina</taxon>
        <taxon>Sordariomycetes</taxon>
        <taxon>Hypocreomycetidae</taxon>
        <taxon>Hypocreales</taxon>
        <taxon>Nectriaceae</taxon>
        <taxon>Fusarium</taxon>
        <taxon>Fusarium oxysporum species complex</taxon>
    </lineage>
</organism>
<protein>
    <submittedName>
        <fullName evidence="1">Uncharacterized protein</fullName>
    </submittedName>
</protein>
<accession>W9Z928</accession>
<sequence>MLFSSSTDMTRQWQRLSSSSFFFYRSLHCIHINLSEPRRGFSVALSSAATCR</sequence>
<proteinExistence type="predicted"/>
<reference evidence="1" key="1">
    <citation type="submission" date="2012-04" db="EMBL/GenBank/DDBJ databases">
        <title>The Genome Sequence of Fusarium oxysporum melonis.</title>
        <authorList>
            <consortium name="The Broad Institute Genome Sequencing Platform"/>
            <person name="Ma L.-J."/>
            <person name="Gale L.R."/>
            <person name="Schwartz D.C."/>
            <person name="Zhou S."/>
            <person name="Corby-Kistler H."/>
            <person name="Young S.K."/>
            <person name="Zeng Q."/>
            <person name="Gargeya S."/>
            <person name="Fitzgerald M."/>
            <person name="Haas B."/>
            <person name="Abouelleil A."/>
            <person name="Alvarado L."/>
            <person name="Arachchi H.M."/>
            <person name="Berlin A."/>
            <person name="Brown A."/>
            <person name="Chapman S.B."/>
            <person name="Chen Z."/>
            <person name="Dunbar C."/>
            <person name="Freedman E."/>
            <person name="Gearin G."/>
            <person name="Goldberg J."/>
            <person name="Griggs A."/>
            <person name="Gujja S."/>
            <person name="Heiman D."/>
            <person name="Howarth C."/>
            <person name="Larson L."/>
            <person name="Lui A."/>
            <person name="MacDonald P.J.P."/>
            <person name="Montmayeur A."/>
            <person name="Murphy C."/>
            <person name="Neiman D."/>
            <person name="Pearson M."/>
            <person name="Priest M."/>
            <person name="Roberts A."/>
            <person name="Saif S."/>
            <person name="Shea T."/>
            <person name="Shenoy N."/>
            <person name="Sisk P."/>
            <person name="Stolte C."/>
            <person name="Sykes S."/>
            <person name="Wortman J."/>
            <person name="Nusbaum C."/>
            <person name="Birren B."/>
        </authorList>
    </citation>
    <scope>NUCLEOTIDE SEQUENCE</scope>
    <source>
        <strain evidence="1">26406</strain>
    </source>
</reference>
<dbReference type="AlphaFoldDB" id="W9Z928"/>